<name>A0ABY2WIL5_9FLAO</name>
<evidence type="ECO:0000313" key="2">
    <source>
        <dbReference type="Proteomes" id="UP000751614"/>
    </source>
</evidence>
<dbReference type="EMBL" id="VCNI01000003">
    <property type="protein sequence ID" value="TMU51009.1"/>
    <property type="molecule type" value="Genomic_DNA"/>
</dbReference>
<accession>A0ABY2WIL5</accession>
<reference evidence="1 2" key="1">
    <citation type="submission" date="2019-05" db="EMBL/GenBank/DDBJ databases">
        <title>Flagellimonas sp. AsT0115, sp. nov., isolated from a marine red algae, Asparagopsis taxiformis.</title>
        <authorList>
            <person name="Kim J."/>
            <person name="Jeong S.E."/>
            <person name="Jeon C.O."/>
        </authorList>
    </citation>
    <scope>NUCLEOTIDE SEQUENCE [LARGE SCALE GENOMIC DNA]</scope>
    <source>
        <strain evidence="1 2">AsT0115</strain>
    </source>
</reference>
<protein>
    <submittedName>
        <fullName evidence="1">Type II toxin-antitoxin system RelE/ParE family toxin</fullName>
    </submittedName>
</protein>
<dbReference type="Proteomes" id="UP000751614">
    <property type="component" value="Unassembled WGS sequence"/>
</dbReference>
<keyword evidence="2" id="KW-1185">Reference proteome</keyword>
<sequence>MERKILFYKDYFIDFYSVQEPKVQQKIEFVLDLVRFERQVPIKFFKRLKGSQGIYEIRVITTFRSIRILCFMEGADLVILVNSFIKKTQKTPRKEITLAEKLKKEFLKNYKG</sequence>
<gene>
    <name evidence="1" type="ORF">FGG15_17450</name>
</gene>
<dbReference type="Pfam" id="PF05973">
    <property type="entry name" value="Gp49"/>
    <property type="match status" value="1"/>
</dbReference>
<organism evidence="1 2">
    <name type="scientific">Flagellimonas algicola</name>
    <dbReference type="NCBI Taxonomy" id="2583815"/>
    <lineage>
        <taxon>Bacteria</taxon>
        <taxon>Pseudomonadati</taxon>
        <taxon>Bacteroidota</taxon>
        <taxon>Flavobacteriia</taxon>
        <taxon>Flavobacteriales</taxon>
        <taxon>Flavobacteriaceae</taxon>
        <taxon>Flagellimonas</taxon>
    </lineage>
</organism>
<dbReference type="InterPro" id="IPR009241">
    <property type="entry name" value="HigB-like"/>
</dbReference>
<proteinExistence type="predicted"/>
<comment type="caution">
    <text evidence="1">The sequence shown here is derived from an EMBL/GenBank/DDBJ whole genome shotgun (WGS) entry which is preliminary data.</text>
</comment>
<dbReference type="RefSeq" id="WP_138838718.1">
    <property type="nucleotide sequence ID" value="NZ_VCNI01000003.1"/>
</dbReference>
<evidence type="ECO:0000313" key="1">
    <source>
        <dbReference type="EMBL" id="TMU51009.1"/>
    </source>
</evidence>